<comment type="caution">
    <text evidence="9">The sequence shown here is derived from an EMBL/GenBank/DDBJ whole genome shotgun (WGS) entry which is preliminary data.</text>
</comment>
<evidence type="ECO:0000259" key="8">
    <source>
        <dbReference type="Pfam" id="PF22578"/>
    </source>
</evidence>
<sequence>MSQRLECDVLVVGAGPAGSSAAAVAANLGARVVIIDKRSEVGLPVQCAEHIPKPLAMEIELTADAVAQQVAGTKVYIDSKKVAVTDAPGYILNRDVFDSSLASEAVRSGARLMMRTTAADRTENSVLASQNGSEMEINCRIIIGADGPTSTVGGWIGQRNSKFVKAIQSTVSLSNPLQYCEIYFEPEFNAGYGWLFPKGDVANVGIGVVSTDSNLSELLDRFLERLGREGKISEGEVCSTAGLIPVGGSLPTLVENVMLVGDAAGQTHPISGAGIPQAVVCGKLAGRSAARAVLEEDMSQVTVYEREWTKLYGSTLDHACRKRETMEAEWNGRNFTELIRRSWIGFKEYYRTP</sequence>
<feature type="domain" description="FAD-binding" evidence="7">
    <location>
        <begin position="6"/>
        <end position="161"/>
    </location>
</feature>
<evidence type="ECO:0000256" key="2">
    <source>
        <dbReference type="ARBA" id="ARBA00022630"/>
    </source>
</evidence>
<evidence type="ECO:0000256" key="6">
    <source>
        <dbReference type="ARBA" id="ARBA00023264"/>
    </source>
</evidence>
<dbReference type="NCBIfam" id="TIGR02032">
    <property type="entry name" value="GG-red-SF"/>
    <property type="match status" value="1"/>
</dbReference>
<evidence type="ECO:0000313" key="9">
    <source>
        <dbReference type="EMBL" id="TET46365.1"/>
    </source>
</evidence>
<dbReference type="InterPro" id="IPR002938">
    <property type="entry name" value="FAD-bd"/>
</dbReference>
<keyword evidence="6" id="KW-1208">Phospholipid metabolism</keyword>
<dbReference type="GO" id="GO:0071949">
    <property type="term" value="F:FAD binding"/>
    <property type="evidence" value="ECO:0007669"/>
    <property type="project" value="InterPro"/>
</dbReference>
<dbReference type="PANTHER" id="PTHR42685:SF18">
    <property type="entry name" value="DIGERANYLGERANYLGLYCEROPHOSPHOLIPID REDUCTASE"/>
    <property type="match status" value="1"/>
</dbReference>
<dbReference type="InterPro" id="IPR050407">
    <property type="entry name" value="Geranylgeranyl_reductase"/>
</dbReference>
<gene>
    <name evidence="9" type="ORF">E3J62_04440</name>
</gene>
<evidence type="ECO:0000313" key="10">
    <source>
        <dbReference type="Proteomes" id="UP000315525"/>
    </source>
</evidence>
<keyword evidence="4" id="KW-0443">Lipid metabolism</keyword>
<evidence type="ECO:0000256" key="1">
    <source>
        <dbReference type="ARBA" id="ARBA00022516"/>
    </source>
</evidence>
<accession>A0A523UUZ4</accession>
<dbReference type="Gene3D" id="3.50.50.60">
    <property type="entry name" value="FAD/NAD(P)-binding domain"/>
    <property type="match status" value="1"/>
</dbReference>
<keyword evidence="1" id="KW-0444">Lipid biosynthesis</keyword>
<keyword evidence="3" id="KW-0560">Oxidoreductase</keyword>
<dbReference type="PRINTS" id="PR00420">
    <property type="entry name" value="RNGMNOXGNASE"/>
</dbReference>
<reference evidence="9 10" key="1">
    <citation type="submission" date="2019-03" db="EMBL/GenBank/DDBJ databases">
        <title>Metabolic potential of uncultured bacteria and archaea associated with petroleum seepage in deep-sea sediments.</title>
        <authorList>
            <person name="Dong X."/>
            <person name="Hubert C."/>
        </authorList>
    </citation>
    <scope>NUCLEOTIDE SEQUENCE [LARGE SCALE GENOMIC DNA]</scope>
    <source>
        <strain evidence="9">E44_bin18</strain>
    </source>
</reference>
<dbReference type="GO" id="GO:0016628">
    <property type="term" value="F:oxidoreductase activity, acting on the CH-CH group of donors, NAD or NADP as acceptor"/>
    <property type="evidence" value="ECO:0007669"/>
    <property type="project" value="InterPro"/>
</dbReference>
<dbReference type="InterPro" id="IPR011777">
    <property type="entry name" value="Geranylgeranyl_Rdtase_fam"/>
</dbReference>
<dbReference type="SUPFAM" id="SSF51905">
    <property type="entry name" value="FAD/NAD(P)-binding domain"/>
    <property type="match status" value="1"/>
</dbReference>
<dbReference type="InterPro" id="IPR036188">
    <property type="entry name" value="FAD/NAD-bd_sf"/>
</dbReference>
<dbReference type="InterPro" id="IPR054715">
    <property type="entry name" value="GGR_cat"/>
</dbReference>
<evidence type="ECO:0000256" key="3">
    <source>
        <dbReference type="ARBA" id="ARBA00023002"/>
    </source>
</evidence>
<dbReference type="PANTHER" id="PTHR42685">
    <property type="entry name" value="GERANYLGERANYL DIPHOSPHATE REDUCTASE"/>
    <property type="match status" value="1"/>
</dbReference>
<organism evidence="9 10">
    <name type="scientific">candidate division TA06 bacterium</name>
    <dbReference type="NCBI Taxonomy" id="2250710"/>
    <lineage>
        <taxon>Bacteria</taxon>
        <taxon>Bacteria division TA06</taxon>
    </lineage>
</organism>
<dbReference type="Pfam" id="PF22578">
    <property type="entry name" value="GGR_cat"/>
    <property type="match status" value="1"/>
</dbReference>
<dbReference type="Proteomes" id="UP000315525">
    <property type="component" value="Unassembled WGS sequence"/>
</dbReference>
<feature type="domain" description="Digeranylgeranylglycerophospholipid reductase catalytic" evidence="8">
    <location>
        <begin position="178"/>
        <end position="231"/>
    </location>
</feature>
<evidence type="ECO:0000256" key="4">
    <source>
        <dbReference type="ARBA" id="ARBA00023098"/>
    </source>
</evidence>
<evidence type="ECO:0000259" key="7">
    <source>
        <dbReference type="Pfam" id="PF01494"/>
    </source>
</evidence>
<proteinExistence type="predicted"/>
<dbReference type="AlphaFoldDB" id="A0A523UUZ4"/>
<keyword evidence="5" id="KW-0594">Phospholipid biosynthesis</keyword>
<keyword evidence="2" id="KW-0285">Flavoprotein</keyword>
<dbReference type="GO" id="GO:0008654">
    <property type="term" value="P:phospholipid biosynthetic process"/>
    <property type="evidence" value="ECO:0007669"/>
    <property type="project" value="UniProtKB-KW"/>
</dbReference>
<name>A0A523UUZ4_UNCT6</name>
<dbReference type="EMBL" id="SOJN01000055">
    <property type="protein sequence ID" value="TET46365.1"/>
    <property type="molecule type" value="Genomic_DNA"/>
</dbReference>
<protein>
    <submittedName>
        <fullName evidence="9">NAD(P)/FAD-dependent oxidoreductase</fullName>
    </submittedName>
</protein>
<dbReference type="Pfam" id="PF01494">
    <property type="entry name" value="FAD_binding_3"/>
    <property type="match status" value="1"/>
</dbReference>
<evidence type="ECO:0000256" key="5">
    <source>
        <dbReference type="ARBA" id="ARBA00023209"/>
    </source>
</evidence>
<dbReference type="Pfam" id="PF05834">
    <property type="entry name" value="Lycopene_cycl"/>
    <property type="match status" value="1"/>
</dbReference>